<dbReference type="InterPro" id="IPR028082">
    <property type="entry name" value="Peripla_BP_I"/>
</dbReference>
<keyword evidence="1" id="KW-0805">Transcription regulation</keyword>
<evidence type="ECO:0000256" key="2">
    <source>
        <dbReference type="ARBA" id="ARBA00023125"/>
    </source>
</evidence>
<evidence type="ECO:0000256" key="1">
    <source>
        <dbReference type="ARBA" id="ARBA00023015"/>
    </source>
</evidence>
<keyword evidence="2" id="KW-0238">DNA-binding</keyword>
<dbReference type="PANTHER" id="PTHR30146:SF155">
    <property type="entry name" value="ALANINE RACEMASE"/>
    <property type="match status" value="1"/>
</dbReference>
<feature type="domain" description="Transcriptional regulator LacI/GalR-like sensor" evidence="4">
    <location>
        <begin position="115"/>
        <end position="271"/>
    </location>
</feature>
<dbReference type="STRING" id="446465.Bfae_01370"/>
<dbReference type="PANTHER" id="PTHR30146">
    <property type="entry name" value="LACI-RELATED TRANSCRIPTIONAL REPRESSOR"/>
    <property type="match status" value="1"/>
</dbReference>
<dbReference type="Gene3D" id="3.40.50.2300">
    <property type="match status" value="2"/>
</dbReference>
<accession>C7MFB8</accession>
<evidence type="ECO:0000313" key="6">
    <source>
        <dbReference type="Proteomes" id="UP000001919"/>
    </source>
</evidence>
<sequence>MATIGITIPETVWSARSERFYTQVLHGLEDTAISRGHTVLSQVTGSRAEELETMRRWAEHGSVDVVILKDLLEEDDLPGQVRALGLPFVVIADERQHEVSAVTVDNLGTMRRLLEALYSRGHRAIGHVGGPAHLLHSRWRCEAHRQFAEERDLPVLCAEGDYTTDSGATATQALLDGPQRPSVIVYDNDAMAIAGAGRVLTTGLRVPQDLSIVAWDDSAACQTHTPPLAVLEHRPHQLGIDLARTALALLEEPGTPVRLAHEVPRLLPRGTLTDRPAPA</sequence>
<dbReference type="KEGG" id="bfa:Bfae_01370"/>
<dbReference type="EMBL" id="CP001643">
    <property type="protein sequence ID" value="ACU84018.1"/>
    <property type="molecule type" value="Genomic_DNA"/>
</dbReference>
<proteinExistence type="predicted"/>
<organism evidence="5 6">
    <name type="scientific">Brachybacterium faecium (strain ATCC 43885 / DSM 4810 / JCM 11609 / LMG 19847 / NBRC 14762 / NCIMB 9860 / 6-10)</name>
    <dbReference type="NCBI Taxonomy" id="446465"/>
    <lineage>
        <taxon>Bacteria</taxon>
        <taxon>Bacillati</taxon>
        <taxon>Actinomycetota</taxon>
        <taxon>Actinomycetes</taxon>
        <taxon>Micrococcales</taxon>
        <taxon>Dermabacteraceae</taxon>
        <taxon>Brachybacterium</taxon>
    </lineage>
</organism>
<name>C7MFB8_BRAFD</name>
<reference evidence="5 6" key="1">
    <citation type="journal article" date="2009" name="Stand. Genomic Sci.">
        <title>Complete genome sequence of Brachybacterium faecium type strain (Schefferle 6-10).</title>
        <authorList>
            <person name="Lapidus A."/>
            <person name="Pukall R."/>
            <person name="Labuttii K."/>
            <person name="Copeland A."/>
            <person name="Del Rio T.G."/>
            <person name="Nolan M."/>
            <person name="Chen F."/>
            <person name="Lucas S."/>
            <person name="Tice H."/>
            <person name="Cheng J.F."/>
            <person name="Bruce D."/>
            <person name="Goodwin L."/>
            <person name="Pitluck S."/>
            <person name="Rohde M."/>
            <person name="Goker M."/>
            <person name="Pati A."/>
            <person name="Ivanova N."/>
            <person name="Mavrommatis K."/>
            <person name="Chen A."/>
            <person name="Palaniappan K."/>
            <person name="D'haeseleer P."/>
            <person name="Chain P."/>
            <person name="Bristow J."/>
            <person name="Eisen J.A."/>
            <person name="Markowitz V."/>
            <person name="Hugenholtz P."/>
            <person name="Kyrpides N.C."/>
            <person name="Klenk H.P."/>
        </authorList>
    </citation>
    <scope>NUCLEOTIDE SEQUENCE [LARGE SCALE GENOMIC DNA]</scope>
    <source>
        <strain evidence="6">ATCC 43885 / DSM 4810 / JCM 11609 / LMG 19847 / NBRC 14762 / NCIMB 9860 / 6-10</strain>
    </source>
</reference>
<dbReference type="CDD" id="cd06267">
    <property type="entry name" value="PBP1_LacI_sugar_binding-like"/>
    <property type="match status" value="1"/>
</dbReference>
<evidence type="ECO:0000259" key="4">
    <source>
        <dbReference type="Pfam" id="PF13377"/>
    </source>
</evidence>
<dbReference type="GO" id="GO:0003700">
    <property type="term" value="F:DNA-binding transcription factor activity"/>
    <property type="evidence" value="ECO:0007669"/>
    <property type="project" value="TreeGrafter"/>
</dbReference>
<keyword evidence="3" id="KW-0804">Transcription</keyword>
<dbReference type="eggNOG" id="COG1609">
    <property type="taxonomic scope" value="Bacteria"/>
</dbReference>
<dbReference type="InterPro" id="IPR046335">
    <property type="entry name" value="LacI/GalR-like_sensor"/>
</dbReference>
<dbReference type="OrthoDB" id="1938857at2"/>
<dbReference type="GO" id="GO:0000976">
    <property type="term" value="F:transcription cis-regulatory region binding"/>
    <property type="evidence" value="ECO:0007669"/>
    <property type="project" value="TreeGrafter"/>
</dbReference>
<evidence type="ECO:0000256" key="3">
    <source>
        <dbReference type="ARBA" id="ARBA00023163"/>
    </source>
</evidence>
<keyword evidence="6" id="KW-1185">Reference proteome</keyword>
<evidence type="ECO:0000313" key="5">
    <source>
        <dbReference type="EMBL" id="ACU84018.1"/>
    </source>
</evidence>
<dbReference type="HOGENOM" id="CLU_037628_6_1_11"/>
<dbReference type="AlphaFoldDB" id="C7MFB8"/>
<dbReference type="Proteomes" id="UP000001919">
    <property type="component" value="Chromosome"/>
</dbReference>
<protein>
    <submittedName>
        <fullName evidence="5">Transcriptional regulator</fullName>
    </submittedName>
</protein>
<dbReference type="SUPFAM" id="SSF53822">
    <property type="entry name" value="Periplasmic binding protein-like I"/>
    <property type="match status" value="1"/>
</dbReference>
<dbReference type="Pfam" id="PF13377">
    <property type="entry name" value="Peripla_BP_3"/>
    <property type="match status" value="1"/>
</dbReference>
<gene>
    <name evidence="5" type="ordered locus">Bfae_01370</name>
</gene>
<dbReference type="PATRIC" id="fig|446465.5.peg.137"/>